<accession>A0A6B0RTI9</accession>
<reference evidence="2" key="1">
    <citation type="submission" date="2019-10" db="EMBL/GenBank/DDBJ databases">
        <title>The sequence and de novo assembly of the wild yak genome.</title>
        <authorList>
            <person name="Liu Y."/>
        </authorList>
    </citation>
    <scope>NUCLEOTIDE SEQUENCE [LARGE SCALE GENOMIC DNA]</scope>
    <source>
        <strain evidence="2">WY2019</strain>
    </source>
</reference>
<dbReference type="AlphaFoldDB" id="A0A6B0RTI9"/>
<name>A0A6B0RTI9_9CETA</name>
<organism evidence="2 3">
    <name type="scientific">Bos mutus</name>
    <name type="common">wild yak</name>
    <dbReference type="NCBI Taxonomy" id="72004"/>
    <lineage>
        <taxon>Eukaryota</taxon>
        <taxon>Metazoa</taxon>
        <taxon>Chordata</taxon>
        <taxon>Craniata</taxon>
        <taxon>Vertebrata</taxon>
        <taxon>Euteleostomi</taxon>
        <taxon>Mammalia</taxon>
        <taxon>Eutheria</taxon>
        <taxon>Laurasiatheria</taxon>
        <taxon>Artiodactyla</taxon>
        <taxon>Ruminantia</taxon>
        <taxon>Pecora</taxon>
        <taxon>Bovidae</taxon>
        <taxon>Bovinae</taxon>
        <taxon>Bos</taxon>
    </lineage>
</organism>
<evidence type="ECO:0000313" key="3">
    <source>
        <dbReference type="Proteomes" id="UP000322234"/>
    </source>
</evidence>
<evidence type="ECO:0000256" key="1">
    <source>
        <dbReference type="SAM" id="MobiDB-lite"/>
    </source>
</evidence>
<gene>
    <name evidence="2" type="ORF">E5288_WYG021198</name>
</gene>
<sequence>MGCFFPGGGGFSAFRIQLYPSPNAMAKEGIAAGGAMDVHTALQDVLKTALVHCGLAHEVCTAATALDYSSDTEVPLLLLCPQSPPGAPPASGDLSLDSAKRNWDSRTRNTDRNSAEGAWRATGQSIPSHWLPCPGARLALPLLPHEAVPTASLDSPRHASPDQTQLRNEEEKKPTLSRAASQYPMQILVAKA</sequence>
<dbReference type="Proteomes" id="UP000322234">
    <property type="component" value="Unassembled WGS sequence"/>
</dbReference>
<dbReference type="Gene3D" id="3.30.1330.30">
    <property type="match status" value="1"/>
</dbReference>
<comment type="caution">
    <text evidence="2">The sequence shown here is derived from an EMBL/GenBank/DDBJ whole genome shotgun (WGS) entry which is preliminary data.</text>
</comment>
<evidence type="ECO:0000313" key="2">
    <source>
        <dbReference type="EMBL" id="MXQ93380.1"/>
    </source>
</evidence>
<feature type="region of interest" description="Disordered" evidence="1">
    <location>
        <begin position="149"/>
        <end position="184"/>
    </location>
</feature>
<feature type="region of interest" description="Disordered" evidence="1">
    <location>
        <begin position="82"/>
        <end position="118"/>
    </location>
</feature>
<proteinExistence type="predicted"/>
<dbReference type="EMBL" id="VBQZ03000093">
    <property type="protein sequence ID" value="MXQ93380.1"/>
    <property type="molecule type" value="Genomic_DNA"/>
</dbReference>
<protein>
    <submittedName>
        <fullName evidence="2">Uncharacterized protein</fullName>
    </submittedName>
</protein>
<dbReference type="InterPro" id="IPR029064">
    <property type="entry name" value="Ribosomal_eL30-like_sf"/>
</dbReference>
<keyword evidence="3" id="KW-1185">Reference proteome</keyword>
<feature type="compositionally biased region" description="Basic and acidic residues" evidence="1">
    <location>
        <begin position="98"/>
        <end position="114"/>
    </location>
</feature>